<dbReference type="InterPro" id="IPR045427">
    <property type="entry name" value="MoxR"/>
</dbReference>
<proteinExistence type="predicted"/>
<dbReference type="Pfam" id="PF20030">
    <property type="entry name" value="bpMoxR"/>
    <property type="match status" value="1"/>
</dbReference>
<evidence type="ECO:0000313" key="3">
    <source>
        <dbReference type="EMBL" id="MFC5001912.1"/>
    </source>
</evidence>
<protein>
    <submittedName>
        <fullName evidence="3">AAA family ATPase</fullName>
    </submittedName>
</protein>
<dbReference type="Gene3D" id="3.40.50.300">
    <property type="entry name" value="P-loop containing nucleotide triphosphate hydrolases"/>
    <property type="match status" value="1"/>
</dbReference>
<name>A0ABV9W0P2_9ACTN</name>
<dbReference type="Gene3D" id="1.10.8.80">
    <property type="entry name" value="Magnesium chelatase subunit I, C-Terminal domain"/>
    <property type="match status" value="1"/>
</dbReference>
<dbReference type="InterPro" id="IPR052989">
    <property type="entry name" value="Mg-chelatase_DI-like"/>
</dbReference>
<reference evidence="4" key="1">
    <citation type="journal article" date="2019" name="Int. J. Syst. Evol. Microbiol.">
        <title>The Global Catalogue of Microorganisms (GCM) 10K type strain sequencing project: providing services to taxonomists for standard genome sequencing and annotation.</title>
        <authorList>
            <consortium name="The Broad Institute Genomics Platform"/>
            <consortium name="The Broad Institute Genome Sequencing Center for Infectious Disease"/>
            <person name="Wu L."/>
            <person name="Ma J."/>
        </authorList>
    </citation>
    <scope>NUCLEOTIDE SEQUENCE [LARGE SCALE GENOMIC DNA]</scope>
    <source>
        <strain evidence="4">CGMCC 4.7152</strain>
    </source>
</reference>
<sequence length="317" mass="34326">MSSDPRRIQILPYSKIVGQRELCDALEIGFVSGLGVLATGQRGTAKSTTIRAFAMAMYGRLPITMPLGVTDDRVLGGFDIVGLLDETPEPKWQQGLLAQADEGMLYIDEINLLEDHIVNLVLDAATGILQVQREGADLPPVGVDFVLAGSMNPDEGALRPQLLDRFGMVVPVTGESDFATRRAVLANVLDWELYREDETSPFMTEATQADEALRKRLGAARELFPNVGHSADLLDTCARVAHEFDIVGHRGEGAMARTARAVAALSGDVTARARHLRASVVKAVLLHRRSRDNSGALHKWGPAEDARLAEALQQVTG</sequence>
<dbReference type="PROSITE" id="PS00676">
    <property type="entry name" value="SIGMA54_INTERACT_2"/>
    <property type="match status" value="1"/>
</dbReference>
<dbReference type="PANTHER" id="PTHR35023:SF1">
    <property type="entry name" value="MG-PROTOPORPHYRIN IX CHELATASE"/>
    <property type="match status" value="1"/>
</dbReference>
<comment type="caution">
    <text evidence="3">The sequence shown here is derived from an EMBL/GenBank/DDBJ whole genome shotgun (WGS) entry which is preliminary data.</text>
</comment>
<evidence type="ECO:0000313" key="4">
    <source>
        <dbReference type="Proteomes" id="UP001595912"/>
    </source>
</evidence>
<evidence type="ECO:0000259" key="2">
    <source>
        <dbReference type="Pfam" id="PF20030"/>
    </source>
</evidence>
<dbReference type="InterPro" id="IPR041628">
    <property type="entry name" value="ChlI/MoxR_AAA_lid"/>
</dbReference>
<dbReference type="EMBL" id="JBHSIU010000041">
    <property type="protein sequence ID" value="MFC5001912.1"/>
    <property type="molecule type" value="Genomic_DNA"/>
</dbReference>
<dbReference type="InterPro" id="IPR025943">
    <property type="entry name" value="Sigma_54_int_dom_ATP-bd_2"/>
</dbReference>
<dbReference type="PANTHER" id="PTHR35023">
    <property type="entry name" value="CHELATASE-RELATED"/>
    <property type="match status" value="1"/>
</dbReference>
<accession>A0ABV9W0P2</accession>
<gene>
    <name evidence="3" type="ORF">ACFPIJ_29255</name>
</gene>
<organism evidence="3 4">
    <name type="scientific">Dactylosporangium cerinum</name>
    <dbReference type="NCBI Taxonomy" id="1434730"/>
    <lineage>
        <taxon>Bacteria</taxon>
        <taxon>Bacillati</taxon>
        <taxon>Actinomycetota</taxon>
        <taxon>Actinomycetes</taxon>
        <taxon>Micromonosporales</taxon>
        <taxon>Micromonosporaceae</taxon>
        <taxon>Dactylosporangium</taxon>
    </lineage>
</organism>
<evidence type="ECO:0000259" key="1">
    <source>
        <dbReference type="Pfam" id="PF17863"/>
    </source>
</evidence>
<dbReference type="Pfam" id="PF17863">
    <property type="entry name" value="AAA_lid_2"/>
    <property type="match status" value="1"/>
</dbReference>
<feature type="domain" description="ChlI/MoxR AAA lid" evidence="1">
    <location>
        <begin position="236"/>
        <end position="292"/>
    </location>
</feature>
<feature type="domain" description="MoxR" evidence="2">
    <location>
        <begin position="15"/>
        <end position="173"/>
    </location>
</feature>
<dbReference type="InterPro" id="IPR027417">
    <property type="entry name" value="P-loop_NTPase"/>
</dbReference>
<keyword evidence="4" id="KW-1185">Reference proteome</keyword>
<dbReference type="Proteomes" id="UP001595912">
    <property type="component" value="Unassembled WGS sequence"/>
</dbReference>
<dbReference type="SUPFAM" id="SSF52540">
    <property type="entry name" value="P-loop containing nucleoside triphosphate hydrolases"/>
    <property type="match status" value="1"/>
</dbReference>
<dbReference type="RefSeq" id="WP_380119504.1">
    <property type="nucleotide sequence ID" value="NZ_JBHSIU010000041.1"/>
</dbReference>